<evidence type="ECO:0000256" key="2">
    <source>
        <dbReference type="ARBA" id="ARBA00022729"/>
    </source>
</evidence>
<dbReference type="Pfam" id="PF00008">
    <property type="entry name" value="EGF"/>
    <property type="match status" value="2"/>
</dbReference>
<feature type="domain" description="Fibrinogen C-terminal" evidence="10">
    <location>
        <begin position="591"/>
        <end position="797"/>
    </location>
</feature>
<accession>A0A7E4VI78</accession>
<feature type="domain" description="EGF-like" evidence="8">
    <location>
        <begin position="551"/>
        <end position="592"/>
    </location>
</feature>
<evidence type="ECO:0000256" key="1">
    <source>
        <dbReference type="ARBA" id="ARBA00022536"/>
    </source>
</evidence>
<dbReference type="InterPro" id="IPR014716">
    <property type="entry name" value="Fibrinogen_a/b/g_C_1"/>
</dbReference>
<evidence type="ECO:0000259" key="10">
    <source>
        <dbReference type="PROSITE" id="PS51406"/>
    </source>
</evidence>
<sequence>MIRFAIYAAVCVLGSYGQYCHIGDTVCQQAHQQTMLAASYKKEIETFKKMLAESECSVCNFNGTNPCLNGGVCVPTGPSKYVCECPDDYDGDSCETHIVCGDHDCGINATCTVFNHRKSCNCPYGYTGDPQVECKEKKHQGCFNGDPHYRTFDGANYDYQGTCPYVVTETCNGSDFRVTAQNYKDHDGDKVSHIRSFEVFTQGHLISVDKAGNLFFDGFIRFYPFYYPSASSASIVVTNTFGSIEVRDLLKDAVVTYKSESLCVSVPETPDFYGPDKLCGLLGNIDDNCKNDYRLANGTTIAVDDCQQGGSQQAVTFADSWVTDQGNNCVLGTVDTNNTHCVVENAQIQCSDIRLAMNATGPFAACQPLGQDLISNAFYDCVYDICHESDPCKIYAAFAGYCLDNLPFADLDNWRNGVNCPYECPAHSKYSLKTPNCQSTCSSPSANNSICIDGYKEGCICDTGYLLDSSGASPKCIPQDDCGCLDDCGNYYPPHTQWIGDDCHNYYQCVNGTLAVNPVNCSVNGFCSNDNGHEACQCQPGFTGDGYSCTDVNECALNATLCGANAAHGICINTPGSYHCDCNVPWNGENCDQYRPSRHCADLYVYHGIHDNGVYNVSIGAVYGTDQNDTGILTEVYCDMESDDGGWTLMSAGNKSSERDFNQYKTGFGDPHEQAVWLGLERIHILTNQTETSLRLTLERCPRATLPRVITTCTYAQFSVYNADTQYAVYIPNYCQGNETYPYQDGWVDWPINELGPAFQTYDVSGNCNTKPCAENYHKAGWWFGQSRCGFVNLNGIRPQCADIASGTYQYYLTWRSEMLEDAWLYLRPRQYPHYDTTV</sequence>
<keyword evidence="4" id="KW-0646">Protease inhibitor</keyword>
<dbReference type="CDD" id="cd19941">
    <property type="entry name" value="TIL"/>
    <property type="match status" value="1"/>
</dbReference>
<keyword evidence="1 6" id="KW-0245">EGF-like domain</keyword>
<evidence type="ECO:0000313" key="12">
    <source>
        <dbReference type="WBParaSite" id="Pan_g21276.t1"/>
    </source>
</evidence>
<dbReference type="Pfam" id="PF00094">
    <property type="entry name" value="VWD"/>
    <property type="match status" value="1"/>
</dbReference>
<dbReference type="PROSITE" id="PS00022">
    <property type="entry name" value="EGF_1"/>
    <property type="match status" value="2"/>
</dbReference>
<keyword evidence="3" id="KW-0677">Repeat</keyword>
<proteinExistence type="predicted"/>
<feature type="disulfide bond" evidence="6">
    <location>
        <begin position="582"/>
        <end position="591"/>
    </location>
</feature>
<dbReference type="Gene3D" id="2.10.25.10">
    <property type="entry name" value="Laminin"/>
    <property type="match status" value="4"/>
</dbReference>
<evidence type="ECO:0000256" key="3">
    <source>
        <dbReference type="ARBA" id="ARBA00022737"/>
    </source>
</evidence>
<feature type="disulfide bond" evidence="6">
    <location>
        <begin position="85"/>
        <end position="94"/>
    </location>
</feature>
<dbReference type="InterPro" id="IPR002181">
    <property type="entry name" value="Fibrinogen_a/b/g_C_dom"/>
</dbReference>
<dbReference type="CDD" id="cd00054">
    <property type="entry name" value="EGF_CA"/>
    <property type="match status" value="2"/>
</dbReference>
<keyword evidence="2 7" id="KW-0732">Signal</keyword>
<dbReference type="PROSITE" id="PS00010">
    <property type="entry name" value="ASX_HYDROXYL"/>
    <property type="match status" value="1"/>
</dbReference>
<dbReference type="FunFam" id="2.10.25.10:FF:000038">
    <property type="entry name" value="Fibrillin 2"/>
    <property type="match status" value="1"/>
</dbReference>
<dbReference type="SMART" id="SM00179">
    <property type="entry name" value="EGF_CA"/>
    <property type="match status" value="2"/>
</dbReference>
<feature type="domain" description="VWFD" evidence="9">
    <location>
        <begin position="139"/>
        <end position="330"/>
    </location>
</feature>
<name>A0A7E4VI78_PANRE</name>
<dbReference type="Pfam" id="PF00147">
    <property type="entry name" value="Fibrinogen_C"/>
    <property type="match status" value="1"/>
</dbReference>
<dbReference type="SUPFAM" id="SSF57196">
    <property type="entry name" value="EGF/Laminin"/>
    <property type="match status" value="2"/>
</dbReference>
<dbReference type="InterPro" id="IPR001881">
    <property type="entry name" value="EGF-like_Ca-bd_dom"/>
</dbReference>
<keyword evidence="4" id="KW-0722">Serine protease inhibitor</keyword>
<feature type="signal peptide" evidence="7">
    <location>
        <begin position="1"/>
        <end position="17"/>
    </location>
</feature>
<reference evidence="12" key="2">
    <citation type="submission" date="2020-10" db="UniProtKB">
        <authorList>
            <consortium name="WormBaseParasite"/>
        </authorList>
    </citation>
    <scope>IDENTIFICATION</scope>
</reference>
<evidence type="ECO:0000259" key="9">
    <source>
        <dbReference type="PROSITE" id="PS51233"/>
    </source>
</evidence>
<dbReference type="PROSITE" id="PS51233">
    <property type="entry name" value="VWFD"/>
    <property type="match status" value="1"/>
</dbReference>
<evidence type="ECO:0000256" key="7">
    <source>
        <dbReference type="SAM" id="SignalP"/>
    </source>
</evidence>
<evidence type="ECO:0000313" key="11">
    <source>
        <dbReference type="Proteomes" id="UP000492821"/>
    </source>
</evidence>
<dbReference type="InterPro" id="IPR036084">
    <property type="entry name" value="Ser_inhib-like_sf"/>
</dbReference>
<dbReference type="Proteomes" id="UP000492821">
    <property type="component" value="Unassembled WGS sequence"/>
</dbReference>
<dbReference type="GO" id="GO:0005509">
    <property type="term" value="F:calcium ion binding"/>
    <property type="evidence" value="ECO:0007669"/>
    <property type="project" value="InterPro"/>
</dbReference>
<dbReference type="PANTHER" id="PTHR46160:SF9">
    <property type="entry name" value="PROTEIN PRY2-RELATED"/>
    <property type="match status" value="1"/>
</dbReference>
<dbReference type="InterPro" id="IPR001846">
    <property type="entry name" value="VWF_type-D"/>
</dbReference>
<dbReference type="AlphaFoldDB" id="A0A7E4VI78"/>
<feature type="domain" description="EGF-like" evidence="8">
    <location>
        <begin position="57"/>
        <end position="95"/>
    </location>
</feature>
<dbReference type="InterPro" id="IPR000742">
    <property type="entry name" value="EGF"/>
</dbReference>
<comment type="caution">
    <text evidence="6">Lacks conserved residue(s) required for the propagation of feature annotation.</text>
</comment>
<dbReference type="PROSITE" id="PS50026">
    <property type="entry name" value="EGF_3"/>
    <property type="match status" value="3"/>
</dbReference>
<organism evidence="11 12">
    <name type="scientific">Panagrellus redivivus</name>
    <name type="common">Microworm</name>
    <dbReference type="NCBI Taxonomy" id="6233"/>
    <lineage>
        <taxon>Eukaryota</taxon>
        <taxon>Metazoa</taxon>
        <taxon>Ecdysozoa</taxon>
        <taxon>Nematoda</taxon>
        <taxon>Chromadorea</taxon>
        <taxon>Rhabditida</taxon>
        <taxon>Tylenchina</taxon>
        <taxon>Panagrolaimomorpha</taxon>
        <taxon>Panagrolaimoidea</taxon>
        <taxon>Panagrolaimidae</taxon>
        <taxon>Panagrellus</taxon>
    </lineage>
</organism>
<dbReference type="PROSITE" id="PS01186">
    <property type="entry name" value="EGF_2"/>
    <property type="match status" value="3"/>
</dbReference>
<dbReference type="PROSITE" id="PS51406">
    <property type="entry name" value="FIBRINOGEN_C_2"/>
    <property type="match status" value="1"/>
</dbReference>
<dbReference type="InterPro" id="IPR000152">
    <property type="entry name" value="EGF-type_Asp/Asn_hydroxyl_site"/>
</dbReference>
<dbReference type="InterPro" id="IPR052749">
    <property type="entry name" value="Alpha-tectorin"/>
</dbReference>
<evidence type="ECO:0000256" key="5">
    <source>
        <dbReference type="ARBA" id="ARBA00023157"/>
    </source>
</evidence>
<dbReference type="SMART" id="SM00186">
    <property type="entry name" value="FBG"/>
    <property type="match status" value="1"/>
</dbReference>
<feature type="chain" id="PRO_5028809015" evidence="7">
    <location>
        <begin position="18"/>
        <end position="839"/>
    </location>
</feature>
<dbReference type="WBParaSite" id="Pan_g21276.t1">
    <property type="protein sequence ID" value="Pan_g21276.t1"/>
    <property type="gene ID" value="Pan_g21276"/>
</dbReference>
<dbReference type="SMART" id="SM00216">
    <property type="entry name" value="VWD"/>
    <property type="match status" value="1"/>
</dbReference>
<reference evidence="11" key="1">
    <citation type="journal article" date="2013" name="Genetics">
        <title>The draft genome and transcriptome of Panagrellus redivivus are shaped by the harsh demands of a free-living lifestyle.</title>
        <authorList>
            <person name="Srinivasan J."/>
            <person name="Dillman A.R."/>
            <person name="Macchietto M.G."/>
            <person name="Heikkinen L."/>
            <person name="Lakso M."/>
            <person name="Fracchia K.M."/>
            <person name="Antoshechkin I."/>
            <person name="Mortazavi A."/>
            <person name="Wong G."/>
            <person name="Sternberg P.W."/>
        </authorList>
    </citation>
    <scope>NUCLEOTIDE SEQUENCE [LARGE SCALE GENOMIC DNA]</scope>
    <source>
        <strain evidence="11">MT8872</strain>
    </source>
</reference>
<evidence type="ECO:0000256" key="6">
    <source>
        <dbReference type="PROSITE-ProRule" id="PRU00076"/>
    </source>
</evidence>
<dbReference type="GO" id="GO:0004867">
    <property type="term" value="F:serine-type endopeptidase inhibitor activity"/>
    <property type="evidence" value="ECO:0007669"/>
    <property type="project" value="UniProtKB-KW"/>
</dbReference>
<dbReference type="SUPFAM" id="SSF57567">
    <property type="entry name" value="Serine protease inhibitors"/>
    <property type="match status" value="1"/>
</dbReference>
<dbReference type="SMART" id="SM00181">
    <property type="entry name" value="EGF"/>
    <property type="match status" value="5"/>
</dbReference>
<feature type="domain" description="EGF-like" evidence="8">
    <location>
        <begin position="96"/>
        <end position="135"/>
    </location>
</feature>
<dbReference type="SUPFAM" id="SSF56496">
    <property type="entry name" value="Fibrinogen C-terminal domain-like"/>
    <property type="match status" value="1"/>
</dbReference>
<keyword evidence="5 6" id="KW-1015">Disulfide bond</keyword>
<dbReference type="Gene3D" id="3.90.215.10">
    <property type="entry name" value="Gamma Fibrinogen, chain A, domain 1"/>
    <property type="match status" value="1"/>
</dbReference>
<evidence type="ECO:0000256" key="4">
    <source>
        <dbReference type="ARBA" id="ARBA00022900"/>
    </source>
</evidence>
<dbReference type="PANTHER" id="PTHR46160">
    <property type="entry name" value="ALPHA-TECTORIN-RELATED"/>
    <property type="match status" value="1"/>
</dbReference>
<evidence type="ECO:0000259" key="8">
    <source>
        <dbReference type="PROSITE" id="PS50026"/>
    </source>
</evidence>
<keyword evidence="11" id="KW-1185">Reference proteome</keyword>
<dbReference type="InterPro" id="IPR036056">
    <property type="entry name" value="Fibrinogen-like_C"/>
</dbReference>
<protein>
    <submittedName>
        <fullName evidence="12">IgGFc-binding protein-like</fullName>
    </submittedName>
</protein>